<dbReference type="PROSITE" id="PS50043">
    <property type="entry name" value="HTH_LUXR_2"/>
    <property type="match status" value="1"/>
</dbReference>
<evidence type="ECO:0000259" key="2">
    <source>
        <dbReference type="PROSITE" id="PS50043"/>
    </source>
</evidence>
<dbReference type="SUPFAM" id="SSF48452">
    <property type="entry name" value="TPR-like"/>
    <property type="match status" value="1"/>
</dbReference>
<dbReference type="InterPro" id="IPR000792">
    <property type="entry name" value="Tscrpt_reg_LuxR_C"/>
</dbReference>
<evidence type="ECO:0000313" key="4">
    <source>
        <dbReference type="Proteomes" id="UP001595872"/>
    </source>
</evidence>
<dbReference type="Proteomes" id="UP001595872">
    <property type="component" value="Unassembled WGS sequence"/>
</dbReference>
<dbReference type="InterPro" id="IPR016032">
    <property type="entry name" value="Sig_transdc_resp-reg_C-effctor"/>
</dbReference>
<sequence length="928" mass="98244">MTPNPPVAAGTNLPAEPNAFVGRERDVADLRGLLETTRAVTLCGAGGIGKTRLAVHVAHEVLAAHPGGAWFVELADLASGGPADVVARRVAAVLGASEEEGRPLTVTLADAIGDRAVLLVLDNCEHVVAECADLAGTLLPRCPRLRLVATSREPLRTEGETVWRVPPLDPAEAVRLFAERARAVRPEFAVTPENAAAVEEVGRALDGVPLALELAAARLRVLTVEQIAGRLADRFRLLGGNARTAPHRQRTLRAAIDWSHELLDDRERTLLRRLSVFTGWTLGQAERVCADADPTGLAADLADLADLPDLPDLADLPDLHDLPDLPDLPDLSELDGEPAAVDGGLPPRGVLDLLTALVDKSLVVVVDEVAGETRFRLLDSIRQYAAERLAEAGEEEAIRDRHRDAVLEYAERDGELALAEAEADWPDRVALFRRCDAELGNIRAALSWALDREDVEGGLRICTALRSYWIARGRVAEWSRWTDRFLARSRGLPAIVLGPALAGRAQLALSARDFPRAAGFAERALDPCRRAGDGFMAAASLITIAEAHIRAGRYTEAADRLDETDALTDAPGQEWNRGYALITRGYMLARRGRAREAAQAYEAGLAVMRDIGQLWGAAHALIGLGRIAELRGDAACARARFTEALPPLVEIEARPELARALAGLGRVALAAGDLPIARRSLARALRLSRASGVRPEIARGLEAFAQLLAREGDGRGAVLLAGAADGLREAAARRHTPHPDGPAYTSGASVTRTPGHGARVEAVLEPVRRVVGDPVVAQWFGEGRSLAPDEAIALALGTDDTEADPSAAPPTDGASGPASTAASGTADGAPSGTSPSTPTSTPRSTSPSTPTSPPPSTPPSTLTAREREIAQLIARGLSNKGIAGELVISPATAARHVANILTKLGFNSRAQIAVWAVDHHLADQPQLR</sequence>
<dbReference type="SUPFAM" id="SSF52540">
    <property type="entry name" value="P-loop containing nucleoside triphosphate hydrolases"/>
    <property type="match status" value="1"/>
</dbReference>
<comment type="caution">
    <text evidence="3">The sequence shown here is derived from an EMBL/GenBank/DDBJ whole genome shotgun (WGS) entry which is preliminary data.</text>
</comment>
<feature type="region of interest" description="Disordered" evidence="1">
    <location>
        <begin position="732"/>
        <end position="755"/>
    </location>
</feature>
<dbReference type="InterPro" id="IPR027417">
    <property type="entry name" value="P-loop_NTPase"/>
</dbReference>
<dbReference type="EMBL" id="JBHSIT010000010">
    <property type="protein sequence ID" value="MFC4911675.1"/>
    <property type="molecule type" value="Genomic_DNA"/>
</dbReference>
<feature type="domain" description="HTH luxR-type" evidence="2">
    <location>
        <begin position="855"/>
        <end position="920"/>
    </location>
</feature>
<evidence type="ECO:0000256" key="1">
    <source>
        <dbReference type="SAM" id="MobiDB-lite"/>
    </source>
</evidence>
<keyword evidence="4" id="KW-1185">Reference proteome</keyword>
<dbReference type="InterPro" id="IPR036388">
    <property type="entry name" value="WH-like_DNA-bd_sf"/>
</dbReference>
<dbReference type="PANTHER" id="PTHR47691:SF3">
    <property type="entry name" value="HTH-TYPE TRANSCRIPTIONAL REGULATOR RV0890C-RELATED"/>
    <property type="match status" value="1"/>
</dbReference>
<dbReference type="Gene3D" id="1.10.10.10">
    <property type="entry name" value="Winged helix-like DNA-binding domain superfamily/Winged helix DNA-binding domain"/>
    <property type="match status" value="1"/>
</dbReference>
<dbReference type="Pfam" id="PF00196">
    <property type="entry name" value="GerE"/>
    <property type="match status" value="1"/>
</dbReference>
<dbReference type="RefSeq" id="WP_378260838.1">
    <property type="nucleotide sequence ID" value="NZ_JBHSIT010000010.1"/>
</dbReference>
<accession>A0ABV9U5D9</accession>
<dbReference type="SMART" id="SM00421">
    <property type="entry name" value="HTH_LUXR"/>
    <property type="match status" value="1"/>
</dbReference>
<feature type="region of interest" description="Disordered" evidence="1">
    <location>
        <begin position="800"/>
        <end position="862"/>
    </location>
</feature>
<dbReference type="CDD" id="cd06170">
    <property type="entry name" value="LuxR_C_like"/>
    <property type="match status" value="1"/>
</dbReference>
<proteinExistence type="predicted"/>
<dbReference type="PRINTS" id="PR00364">
    <property type="entry name" value="DISEASERSIST"/>
</dbReference>
<dbReference type="InterPro" id="IPR011990">
    <property type="entry name" value="TPR-like_helical_dom_sf"/>
</dbReference>
<dbReference type="Gene3D" id="3.40.50.300">
    <property type="entry name" value="P-loop containing nucleotide triphosphate hydrolases"/>
    <property type="match status" value="1"/>
</dbReference>
<protein>
    <submittedName>
        <fullName evidence="3">LuxR C-terminal-related transcriptional regulator</fullName>
    </submittedName>
</protein>
<dbReference type="SUPFAM" id="SSF46894">
    <property type="entry name" value="C-terminal effector domain of the bipartite response regulators"/>
    <property type="match status" value="1"/>
</dbReference>
<reference evidence="4" key="1">
    <citation type="journal article" date="2019" name="Int. J. Syst. Evol. Microbiol.">
        <title>The Global Catalogue of Microorganisms (GCM) 10K type strain sequencing project: providing services to taxonomists for standard genome sequencing and annotation.</title>
        <authorList>
            <consortium name="The Broad Institute Genomics Platform"/>
            <consortium name="The Broad Institute Genome Sequencing Center for Infectious Disease"/>
            <person name="Wu L."/>
            <person name="Ma J."/>
        </authorList>
    </citation>
    <scope>NUCLEOTIDE SEQUENCE [LARGE SCALE GENOMIC DNA]</scope>
    <source>
        <strain evidence="4">KLKA75</strain>
    </source>
</reference>
<dbReference type="PANTHER" id="PTHR47691">
    <property type="entry name" value="REGULATOR-RELATED"/>
    <property type="match status" value="1"/>
</dbReference>
<dbReference type="Pfam" id="PF25872">
    <property type="entry name" value="HTH_77"/>
    <property type="match status" value="1"/>
</dbReference>
<name>A0ABV9U5D9_9ACTN</name>
<organism evidence="3 4">
    <name type="scientific">Actinomadura gamaensis</name>
    <dbReference type="NCBI Taxonomy" id="1763541"/>
    <lineage>
        <taxon>Bacteria</taxon>
        <taxon>Bacillati</taxon>
        <taxon>Actinomycetota</taxon>
        <taxon>Actinomycetes</taxon>
        <taxon>Streptosporangiales</taxon>
        <taxon>Thermomonosporaceae</taxon>
        <taxon>Actinomadura</taxon>
    </lineage>
</organism>
<dbReference type="InterPro" id="IPR058852">
    <property type="entry name" value="HTH_77"/>
</dbReference>
<dbReference type="PRINTS" id="PR00038">
    <property type="entry name" value="HTHLUXR"/>
</dbReference>
<feature type="compositionally biased region" description="Low complexity" evidence="1">
    <location>
        <begin position="811"/>
        <end position="849"/>
    </location>
</feature>
<gene>
    <name evidence="3" type="ORF">ACFPCY_30525</name>
</gene>
<dbReference type="Gene3D" id="1.25.40.10">
    <property type="entry name" value="Tetratricopeptide repeat domain"/>
    <property type="match status" value="1"/>
</dbReference>
<evidence type="ECO:0000313" key="3">
    <source>
        <dbReference type="EMBL" id="MFC4911675.1"/>
    </source>
</evidence>